<dbReference type="HOGENOM" id="CLU_711300_0_0_11"/>
<evidence type="ECO:0000313" key="2">
    <source>
        <dbReference type="Proteomes" id="UP000027178"/>
    </source>
</evidence>
<dbReference type="SUPFAM" id="SSF51126">
    <property type="entry name" value="Pectin lyase-like"/>
    <property type="match status" value="1"/>
</dbReference>
<dbReference type="EMBL" id="JNBY01000148">
    <property type="protein sequence ID" value="KDN81368.1"/>
    <property type="molecule type" value="Genomic_DNA"/>
</dbReference>
<protein>
    <submittedName>
        <fullName evidence="1">Uncharacterized protein</fullName>
    </submittedName>
</protein>
<gene>
    <name evidence="1" type="ORF">KCH_70000</name>
</gene>
<sequence>MQSALDAAAQAGGGTVYFPAGTYLVLPTSTAPALTVGGNGIHLVGAGSKASMLVKGDNGILLRISGAGPDATGATHRRYCAVEDLGFNGSGRTGLVLELYYNDNTVVRDVYITSNLDTCIDGVELWDSRISNLVVESSTGTIADPRPNLWLRNASAASGWGSSQDNTNQVHLTGCRFEAFGTGAVWIAAGTGSTNNPNGIYLTDCKFETSQLLRGPHLKVDASSKHVHARDIYCYAGNFASTGDKAAQNIITWAGVASSLENVLIANGSVATVNSGLTVYAGKGATAVLRDVIGLYGTAPLGAHVYFEANADPGDYRLENTYANTGAQFSGTVPTTNAPNPPLRLVNGPVSDASFNRTPANGTLAVDTLNHRLYVRVGGVWQWSALNS</sequence>
<evidence type="ECO:0000313" key="1">
    <source>
        <dbReference type="EMBL" id="KDN81368.1"/>
    </source>
</evidence>
<organism evidence="1 2">
    <name type="scientific">Kitasatospora cheerisanensis KCTC 2395</name>
    <dbReference type="NCBI Taxonomy" id="1348663"/>
    <lineage>
        <taxon>Bacteria</taxon>
        <taxon>Bacillati</taxon>
        <taxon>Actinomycetota</taxon>
        <taxon>Actinomycetes</taxon>
        <taxon>Kitasatosporales</taxon>
        <taxon>Streptomycetaceae</taxon>
        <taxon>Kitasatospora</taxon>
    </lineage>
</organism>
<name>A0A066YIQ4_9ACTN</name>
<dbReference type="Gene3D" id="2.160.20.10">
    <property type="entry name" value="Single-stranded right-handed beta-helix, Pectin lyase-like"/>
    <property type="match status" value="1"/>
</dbReference>
<dbReference type="InterPro" id="IPR012334">
    <property type="entry name" value="Pectin_lyas_fold"/>
</dbReference>
<accession>A0A066YIQ4</accession>
<reference evidence="1 2" key="1">
    <citation type="submission" date="2014-05" db="EMBL/GenBank/DDBJ databases">
        <title>Draft Genome Sequence of Kitasatospora cheerisanensis KCTC 2395.</title>
        <authorList>
            <person name="Nam D.H."/>
        </authorList>
    </citation>
    <scope>NUCLEOTIDE SEQUENCE [LARGE SCALE GENOMIC DNA]</scope>
    <source>
        <strain evidence="1 2">KCTC 2395</strain>
    </source>
</reference>
<dbReference type="PATRIC" id="fig|1348663.4.peg.6773"/>
<dbReference type="InterPro" id="IPR011050">
    <property type="entry name" value="Pectin_lyase_fold/virulence"/>
</dbReference>
<dbReference type="eggNOG" id="COG5434">
    <property type="taxonomic scope" value="Bacteria"/>
</dbReference>
<keyword evidence="2" id="KW-1185">Reference proteome</keyword>
<dbReference type="Proteomes" id="UP000027178">
    <property type="component" value="Unassembled WGS sequence"/>
</dbReference>
<proteinExistence type="predicted"/>
<comment type="caution">
    <text evidence="1">The sequence shown here is derived from an EMBL/GenBank/DDBJ whole genome shotgun (WGS) entry which is preliminary data.</text>
</comment>
<dbReference type="AlphaFoldDB" id="A0A066YIQ4"/>